<reference evidence="1" key="1">
    <citation type="submission" date="2021-03" db="EMBL/GenBank/DDBJ databases">
        <authorList>
            <consortium name="DOE Joint Genome Institute"/>
            <person name="Ahrendt S."/>
            <person name="Looney B.P."/>
            <person name="Miyauchi S."/>
            <person name="Morin E."/>
            <person name="Drula E."/>
            <person name="Courty P.E."/>
            <person name="Chicoki N."/>
            <person name="Fauchery L."/>
            <person name="Kohler A."/>
            <person name="Kuo A."/>
            <person name="Labutti K."/>
            <person name="Pangilinan J."/>
            <person name="Lipzen A."/>
            <person name="Riley R."/>
            <person name="Andreopoulos W."/>
            <person name="He G."/>
            <person name="Johnson J."/>
            <person name="Barry K.W."/>
            <person name="Grigoriev I.V."/>
            <person name="Nagy L."/>
            <person name="Hibbett D."/>
            <person name="Henrissat B."/>
            <person name="Matheny P.B."/>
            <person name="Labbe J."/>
            <person name="Martin F."/>
        </authorList>
    </citation>
    <scope>NUCLEOTIDE SEQUENCE</scope>
    <source>
        <strain evidence="1">HHB10654</strain>
    </source>
</reference>
<evidence type="ECO:0000313" key="2">
    <source>
        <dbReference type="Proteomes" id="UP000814140"/>
    </source>
</evidence>
<comment type="caution">
    <text evidence="1">The sequence shown here is derived from an EMBL/GenBank/DDBJ whole genome shotgun (WGS) entry which is preliminary data.</text>
</comment>
<protein>
    <submittedName>
        <fullName evidence="1">Uncharacterized protein</fullName>
    </submittedName>
</protein>
<name>A0ACB8T328_9AGAM</name>
<keyword evidence="2" id="KW-1185">Reference proteome</keyword>
<reference evidence="1" key="2">
    <citation type="journal article" date="2022" name="New Phytol.">
        <title>Evolutionary transition to the ectomycorrhizal habit in the genomes of a hyperdiverse lineage of mushroom-forming fungi.</title>
        <authorList>
            <person name="Looney B."/>
            <person name="Miyauchi S."/>
            <person name="Morin E."/>
            <person name="Drula E."/>
            <person name="Courty P.E."/>
            <person name="Kohler A."/>
            <person name="Kuo A."/>
            <person name="LaButti K."/>
            <person name="Pangilinan J."/>
            <person name="Lipzen A."/>
            <person name="Riley R."/>
            <person name="Andreopoulos W."/>
            <person name="He G."/>
            <person name="Johnson J."/>
            <person name="Nolan M."/>
            <person name="Tritt A."/>
            <person name="Barry K.W."/>
            <person name="Grigoriev I.V."/>
            <person name="Nagy L.G."/>
            <person name="Hibbett D."/>
            <person name="Henrissat B."/>
            <person name="Matheny P.B."/>
            <person name="Labbe J."/>
            <person name="Martin F.M."/>
        </authorList>
    </citation>
    <scope>NUCLEOTIDE SEQUENCE</scope>
    <source>
        <strain evidence="1">HHB10654</strain>
    </source>
</reference>
<gene>
    <name evidence="1" type="ORF">BV25DRAFT_1915661</name>
</gene>
<organism evidence="1 2">
    <name type="scientific">Artomyces pyxidatus</name>
    <dbReference type="NCBI Taxonomy" id="48021"/>
    <lineage>
        <taxon>Eukaryota</taxon>
        <taxon>Fungi</taxon>
        <taxon>Dikarya</taxon>
        <taxon>Basidiomycota</taxon>
        <taxon>Agaricomycotina</taxon>
        <taxon>Agaricomycetes</taxon>
        <taxon>Russulales</taxon>
        <taxon>Auriscalpiaceae</taxon>
        <taxon>Artomyces</taxon>
    </lineage>
</organism>
<dbReference type="Proteomes" id="UP000814140">
    <property type="component" value="Unassembled WGS sequence"/>
</dbReference>
<evidence type="ECO:0000313" key="1">
    <source>
        <dbReference type="EMBL" id="KAI0062913.1"/>
    </source>
</evidence>
<proteinExistence type="predicted"/>
<sequence>MSSEKLRALKQQLEQARKSLDAERTQRALDDAASRERSRLAAQQRHEAMMAQLRSLGTTLQGQKVDQAEHADHDEEARRHRRETEATISEILGALSSVQNEQDAPVAEEQEFHGKPTLETLVQEIRRSSVEKAELLFSLSDQIQEDNSRRHEELRHILLANASARESVSYSEGS</sequence>
<accession>A0ACB8T328</accession>
<dbReference type="EMBL" id="MU277205">
    <property type="protein sequence ID" value="KAI0062913.1"/>
    <property type="molecule type" value="Genomic_DNA"/>
</dbReference>